<dbReference type="GO" id="GO:0000981">
    <property type="term" value="F:DNA-binding transcription factor activity, RNA polymerase II-specific"/>
    <property type="evidence" value="ECO:0007669"/>
    <property type="project" value="InterPro"/>
</dbReference>
<feature type="domain" description="C2H2-type" evidence="9">
    <location>
        <begin position="77"/>
        <end position="106"/>
    </location>
</feature>
<dbReference type="Gene3D" id="3.30.160.60">
    <property type="entry name" value="Classic Zinc Finger"/>
    <property type="match status" value="1"/>
</dbReference>
<dbReference type="GeneID" id="28768831"/>
<keyword evidence="3" id="KW-0677">Repeat</keyword>
<dbReference type="GO" id="GO:0005634">
    <property type="term" value="C:nucleus"/>
    <property type="evidence" value="ECO:0007669"/>
    <property type="project" value="UniProtKB-SubCell"/>
</dbReference>
<keyword evidence="6" id="KW-0539">Nucleus</keyword>
<dbReference type="InterPro" id="IPR013087">
    <property type="entry name" value="Znf_C2H2_type"/>
</dbReference>
<evidence type="ECO:0000256" key="6">
    <source>
        <dbReference type="ARBA" id="ARBA00023242"/>
    </source>
</evidence>
<accession>A0A177BTF2</accession>
<evidence type="ECO:0000256" key="1">
    <source>
        <dbReference type="ARBA" id="ARBA00004123"/>
    </source>
</evidence>
<dbReference type="PANTHER" id="PTHR40626">
    <property type="entry name" value="MIP31509P"/>
    <property type="match status" value="1"/>
</dbReference>
<dbReference type="InterPro" id="IPR051059">
    <property type="entry name" value="VerF-like"/>
</dbReference>
<gene>
    <name evidence="10" type="ORF">CC84DRAFT_1264875</name>
</gene>
<dbReference type="OrthoDB" id="428577at2759"/>
<keyword evidence="5" id="KW-0862">Zinc</keyword>
<dbReference type="PROSITE" id="PS50157">
    <property type="entry name" value="ZINC_FINGER_C2H2_2"/>
    <property type="match status" value="2"/>
</dbReference>
<feature type="compositionally biased region" description="Basic and acidic residues" evidence="8">
    <location>
        <begin position="38"/>
        <end position="55"/>
    </location>
</feature>
<evidence type="ECO:0000256" key="5">
    <source>
        <dbReference type="ARBA" id="ARBA00022833"/>
    </source>
</evidence>
<dbReference type="SMART" id="SM00355">
    <property type="entry name" value="ZnF_C2H2"/>
    <property type="match status" value="2"/>
</dbReference>
<feature type="region of interest" description="Disordered" evidence="8">
    <location>
        <begin position="236"/>
        <end position="272"/>
    </location>
</feature>
<dbReference type="EMBL" id="KV441565">
    <property type="protein sequence ID" value="OAF98673.1"/>
    <property type="molecule type" value="Genomic_DNA"/>
</dbReference>
<dbReference type="GO" id="GO:0000978">
    <property type="term" value="F:RNA polymerase II cis-regulatory region sequence-specific DNA binding"/>
    <property type="evidence" value="ECO:0007669"/>
    <property type="project" value="InterPro"/>
</dbReference>
<sequence>MPKLKTLIAWPSPGRATPVHLSANESDSGDNRVGTRGRRLERSAVDEDEIGENKEDVEMEDCSRKRRRSRKGLDKKFECPHTDCGKQYSRAEHLYRHQLNHKPKQIYHCDFPDCNRCFVREDLCARHRERHTARGSQLLRKDTFSHNLTPIVSEAISGSTSKFSAKSEIFPPFDCSITNSIPAISPPSVFGTSPTPSSAAFSGNASPKNTSIPILDQEPYLQPFVYLPFTEPLNSTDLSPVAGDHNSSDGERTHSLREQRSPSTDVTTVAASSPAGSFGDTLTFVDTKVNTDDRLLNPSKYIDNIEQLRQLVFQNSAIKCQEKASNISSDASDGYVLLRELCSLIFRTCRSLRSLQEAGFCEHFFSVLVLDKSRLNVAKLLPIEIARVEQLWEIFEETLLDAERGKVEKMKASRKEGTPGFNFKSNILQKLSSACRDLLSQLQVMPTVPEPPDPILLLATTVHFLDLAVLSYVGTHIGDAIELYRSQHDDTVHIPGRFGALQKTKWGELHNGDHVTLRKRQLQCLDKFLGYRNVWVFQNHINPSRNERLYLSTDVTTLADVWGPLWKSKADAKSRRISRYDVGNGFVVPWDRNQEFDPLPSSHGEGGTEVFCHWICTREWDDDYVEQHQKEVFSKDFFESDRLLIGASVKDRLAVNDQCAIPMARKLQIKQAMKNAGNLRHRGTCKPRQEKGSQTYQVQASAAGFATLGTTLEYKRVEGFNIKDALLQRWRNGSRNIKYLEIWGGVEVSLCTENARRIQLLHLLRSPGLSRYLKTICFQWNSSECELAYFEALKDRRSFRKFWKEHPEWQRNIGDAINECFIALEDTGVDERDGALSALWVEVFENEDEREADGSASEFAVAEEHLVVLRRSEHTWTGLLKDSPECITMAITESICLDFDDSDGYGMRCQSLRFSQDGRNARRHSPGYSVLQTAILVNEDLLEDSGQLCYRTSSRKRKIVECEEEKAQAEMKNGSRRKQHSEDYARYHMEYFGDASQSWNGYWDIKKWVPSLDGMAASSEHHG</sequence>
<evidence type="ECO:0000256" key="7">
    <source>
        <dbReference type="PROSITE-ProRule" id="PRU00042"/>
    </source>
</evidence>
<dbReference type="STRING" id="1460663.A0A177BTF2"/>
<dbReference type="PROSITE" id="PS00028">
    <property type="entry name" value="ZINC_FINGER_C2H2_1"/>
    <property type="match status" value="2"/>
</dbReference>
<keyword evidence="2" id="KW-0479">Metal-binding</keyword>
<evidence type="ECO:0000313" key="11">
    <source>
        <dbReference type="Proteomes" id="UP000077069"/>
    </source>
</evidence>
<keyword evidence="4 7" id="KW-0863">Zinc-finger</keyword>
<name>A0A177BTF2_9PLEO</name>
<protein>
    <recommendedName>
        <fullName evidence="9">C2H2-type domain-containing protein</fullName>
    </recommendedName>
</protein>
<dbReference type="RefSeq" id="XP_018029039.1">
    <property type="nucleotide sequence ID" value="XM_018185345.1"/>
</dbReference>
<dbReference type="GO" id="GO:0000785">
    <property type="term" value="C:chromatin"/>
    <property type="evidence" value="ECO:0007669"/>
    <property type="project" value="TreeGrafter"/>
</dbReference>
<feature type="domain" description="C2H2-type" evidence="9">
    <location>
        <begin position="107"/>
        <end position="136"/>
    </location>
</feature>
<evidence type="ECO:0000313" key="10">
    <source>
        <dbReference type="EMBL" id="OAF98673.1"/>
    </source>
</evidence>
<feature type="compositionally biased region" description="Polar residues" evidence="8">
    <location>
        <begin position="261"/>
        <end position="272"/>
    </location>
</feature>
<evidence type="ECO:0000259" key="9">
    <source>
        <dbReference type="PROSITE" id="PS50157"/>
    </source>
</evidence>
<evidence type="ECO:0000256" key="4">
    <source>
        <dbReference type="ARBA" id="ARBA00022771"/>
    </source>
</evidence>
<dbReference type="PANTHER" id="PTHR40626:SF11">
    <property type="entry name" value="ZINC FINGER PROTEIN YPR022C"/>
    <property type="match status" value="1"/>
</dbReference>
<evidence type="ECO:0000256" key="2">
    <source>
        <dbReference type="ARBA" id="ARBA00022723"/>
    </source>
</evidence>
<dbReference type="InterPro" id="IPR036236">
    <property type="entry name" value="Znf_C2H2_sf"/>
</dbReference>
<reference evidence="10 11" key="1">
    <citation type="submission" date="2016-05" db="EMBL/GenBank/DDBJ databases">
        <title>Comparative analysis of secretome profiles of manganese(II)-oxidizing ascomycete fungi.</title>
        <authorList>
            <consortium name="DOE Joint Genome Institute"/>
            <person name="Zeiner C.A."/>
            <person name="Purvine S.O."/>
            <person name="Zink E.M."/>
            <person name="Wu S."/>
            <person name="Pasa-Tolic L."/>
            <person name="Chaput D.L."/>
            <person name="Haridas S."/>
            <person name="Grigoriev I.V."/>
            <person name="Santelli C.M."/>
            <person name="Hansel C.M."/>
        </authorList>
    </citation>
    <scope>NUCLEOTIDE SEQUENCE [LARGE SCALE GENOMIC DNA]</scope>
    <source>
        <strain evidence="10 11">AP3s5-JAC2a</strain>
    </source>
</reference>
<dbReference type="GO" id="GO:0008270">
    <property type="term" value="F:zinc ion binding"/>
    <property type="evidence" value="ECO:0007669"/>
    <property type="project" value="UniProtKB-KW"/>
</dbReference>
<dbReference type="Proteomes" id="UP000077069">
    <property type="component" value="Unassembled WGS sequence"/>
</dbReference>
<dbReference type="InParanoid" id="A0A177BTF2"/>
<comment type="subcellular location">
    <subcellularLocation>
        <location evidence="1">Nucleus</location>
    </subcellularLocation>
</comment>
<evidence type="ECO:0000256" key="8">
    <source>
        <dbReference type="SAM" id="MobiDB-lite"/>
    </source>
</evidence>
<feature type="compositionally biased region" description="Basic and acidic residues" evidence="8">
    <location>
        <begin position="246"/>
        <end position="260"/>
    </location>
</feature>
<organism evidence="10 11">
    <name type="scientific">Paraphaeosphaeria sporulosa</name>
    <dbReference type="NCBI Taxonomy" id="1460663"/>
    <lineage>
        <taxon>Eukaryota</taxon>
        <taxon>Fungi</taxon>
        <taxon>Dikarya</taxon>
        <taxon>Ascomycota</taxon>
        <taxon>Pezizomycotina</taxon>
        <taxon>Dothideomycetes</taxon>
        <taxon>Pleosporomycetidae</taxon>
        <taxon>Pleosporales</taxon>
        <taxon>Massarineae</taxon>
        <taxon>Didymosphaeriaceae</taxon>
        <taxon>Paraphaeosphaeria</taxon>
    </lineage>
</organism>
<keyword evidence="11" id="KW-1185">Reference proteome</keyword>
<feature type="region of interest" description="Disordered" evidence="8">
    <location>
        <begin position="1"/>
        <end position="55"/>
    </location>
</feature>
<dbReference type="AlphaFoldDB" id="A0A177BTF2"/>
<evidence type="ECO:0000256" key="3">
    <source>
        <dbReference type="ARBA" id="ARBA00022737"/>
    </source>
</evidence>
<dbReference type="SUPFAM" id="SSF57667">
    <property type="entry name" value="beta-beta-alpha zinc fingers"/>
    <property type="match status" value="1"/>
</dbReference>
<proteinExistence type="predicted"/>